<dbReference type="EMBL" id="PYGK01000011">
    <property type="protein sequence ID" value="PSL26437.1"/>
    <property type="molecule type" value="Genomic_DNA"/>
</dbReference>
<organism evidence="1 2">
    <name type="scientific">Chitinophaga ginsengisoli</name>
    <dbReference type="NCBI Taxonomy" id="363837"/>
    <lineage>
        <taxon>Bacteria</taxon>
        <taxon>Pseudomonadati</taxon>
        <taxon>Bacteroidota</taxon>
        <taxon>Chitinophagia</taxon>
        <taxon>Chitinophagales</taxon>
        <taxon>Chitinophagaceae</taxon>
        <taxon>Chitinophaga</taxon>
    </lineage>
</organism>
<evidence type="ECO:0000313" key="1">
    <source>
        <dbReference type="EMBL" id="PSL26437.1"/>
    </source>
</evidence>
<gene>
    <name evidence="1" type="ORF">CLV42_111151</name>
</gene>
<accession>A0A2P8FXJ0</accession>
<dbReference type="OrthoDB" id="5903604at2"/>
<keyword evidence="2" id="KW-1185">Reference proteome</keyword>
<reference evidence="1 2" key="1">
    <citation type="submission" date="2018-03" db="EMBL/GenBank/DDBJ databases">
        <title>Genomic Encyclopedia of Archaeal and Bacterial Type Strains, Phase II (KMG-II): from individual species to whole genera.</title>
        <authorList>
            <person name="Goeker M."/>
        </authorList>
    </citation>
    <scope>NUCLEOTIDE SEQUENCE [LARGE SCALE GENOMIC DNA]</scope>
    <source>
        <strain evidence="1 2">DSM 18107</strain>
    </source>
</reference>
<dbReference type="Proteomes" id="UP000240978">
    <property type="component" value="Unassembled WGS sequence"/>
</dbReference>
<evidence type="ECO:0000313" key="2">
    <source>
        <dbReference type="Proteomes" id="UP000240978"/>
    </source>
</evidence>
<dbReference type="Pfam" id="PF14253">
    <property type="entry name" value="AbiH"/>
    <property type="match status" value="1"/>
</dbReference>
<dbReference type="AlphaFoldDB" id="A0A2P8FXJ0"/>
<protein>
    <submittedName>
        <fullName evidence="1">Abortive infection AbiH-like protein</fullName>
    </submittedName>
</protein>
<name>A0A2P8FXJ0_9BACT</name>
<dbReference type="RefSeq" id="WP_106604395.1">
    <property type="nucleotide sequence ID" value="NZ_PYGK01000011.1"/>
</dbReference>
<dbReference type="InterPro" id="IPR025935">
    <property type="entry name" value="AbiH"/>
</dbReference>
<sequence>MNRLILIGNGFDLAHNLNTSYNSFLLGHLKHSFSGLQPTKSYQSGLFDIGIPIHGRGFDFDSLIDHCYKENTLADLLENKVRIKGFAYPRDVYTVSLKSSFWLHLAKQCSLATWVEIENEYYSQLKNIISPPMHRSGKGESIKKLNDSMGEITSALEAYLYRLPKPLRTDKYSDLFSQSINLEEIPEMSAVGGTIEPSRTLILNFNYTSTPEIYLDNIRNSGNFSINYIHGELQKPSNPIVFGFGDEVDSHYKNIENSGINGCFDHLKSFWYTRTKNYHDLIKFIGQDAYQVFTLGHSCGLSDRTMLKMIFEHKNCAAIKIFYHGNTTKNNFKRLTEDISKHFDSKAQMREKITPFPYCESMPQANQVN</sequence>
<proteinExistence type="predicted"/>
<comment type="caution">
    <text evidence="1">The sequence shown here is derived from an EMBL/GenBank/DDBJ whole genome shotgun (WGS) entry which is preliminary data.</text>
</comment>